<reference evidence="1 2" key="2">
    <citation type="submission" date="2020-03" db="EMBL/GenBank/DDBJ databases">
        <authorList>
            <person name="Ichikawa N."/>
            <person name="Kimura A."/>
            <person name="Kitahashi Y."/>
            <person name="Uohara A."/>
        </authorList>
    </citation>
    <scope>NUCLEOTIDE SEQUENCE [LARGE SCALE GENOMIC DNA]</scope>
    <source>
        <strain evidence="1 2">NBRC 108638</strain>
    </source>
</reference>
<gene>
    <name evidence="1" type="ORF">Prum_069180</name>
</gene>
<comment type="caution">
    <text evidence="1">The sequence shown here is derived from an EMBL/GenBank/DDBJ whole genome shotgun (WGS) entry which is preliminary data.</text>
</comment>
<dbReference type="AlphaFoldDB" id="A0A6V8LGN6"/>
<organism evidence="1 2">
    <name type="scientific">Phytohabitans rumicis</name>
    <dbReference type="NCBI Taxonomy" id="1076125"/>
    <lineage>
        <taxon>Bacteria</taxon>
        <taxon>Bacillati</taxon>
        <taxon>Actinomycetota</taxon>
        <taxon>Actinomycetes</taxon>
        <taxon>Micromonosporales</taxon>
        <taxon>Micromonosporaceae</taxon>
    </lineage>
</organism>
<dbReference type="Gene3D" id="1.25.40.10">
    <property type="entry name" value="Tetratricopeptide repeat domain"/>
    <property type="match status" value="1"/>
</dbReference>
<keyword evidence="2" id="KW-1185">Reference proteome</keyword>
<dbReference type="SUPFAM" id="SSF48452">
    <property type="entry name" value="TPR-like"/>
    <property type="match status" value="1"/>
</dbReference>
<dbReference type="Proteomes" id="UP000482960">
    <property type="component" value="Unassembled WGS sequence"/>
</dbReference>
<name>A0A6V8LGN6_9ACTN</name>
<evidence type="ECO:0000313" key="1">
    <source>
        <dbReference type="EMBL" id="GFJ93276.1"/>
    </source>
</evidence>
<reference evidence="1 2" key="1">
    <citation type="submission" date="2020-03" db="EMBL/GenBank/DDBJ databases">
        <title>Whole genome shotgun sequence of Phytohabitans rumicis NBRC 108638.</title>
        <authorList>
            <person name="Komaki H."/>
            <person name="Tamura T."/>
        </authorList>
    </citation>
    <scope>NUCLEOTIDE SEQUENCE [LARGE SCALE GENOMIC DNA]</scope>
    <source>
        <strain evidence="1 2">NBRC 108638</strain>
    </source>
</reference>
<dbReference type="EMBL" id="BLPG01000001">
    <property type="protein sequence ID" value="GFJ93276.1"/>
    <property type="molecule type" value="Genomic_DNA"/>
</dbReference>
<protein>
    <recommendedName>
        <fullName evidence="3">MalT-like TPR region domain-containing protein</fullName>
    </recommendedName>
</protein>
<dbReference type="InterPro" id="IPR011990">
    <property type="entry name" value="TPR-like_helical_dom_sf"/>
</dbReference>
<proteinExistence type="predicted"/>
<evidence type="ECO:0000313" key="2">
    <source>
        <dbReference type="Proteomes" id="UP000482960"/>
    </source>
</evidence>
<accession>A0A6V8LGN6</accession>
<evidence type="ECO:0008006" key="3">
    <source>
        <dbReference type="Google" id="ProtNLM"/>
    </source>
</evidence>
<sequence length="250" mass="26494">MVFEVDAGAVDYAAVLIDAGQSAAAKAVLAEALPPKPPAVQDSNPVVMRAAALYAVVLGRDPAAERWATHAFEVSQRLPEPDALPALAARGALAGVLYRAGQLDRCIQLFQGLVEGLQRRVGPDGSAALIARADLALAQHVNGRCAAARTEMSTVLAAYRRHHPHDHRTHVRMLLTLAQMQRRCQADPDAVQSFVAAVTLAHQHLPTGDPLIRQATRLARTPGGPPCRQCRDGATAGSYLYGDADGGVTR</sequence>